<dbReference type="AlphaFoldDB" id="A0A9N9F603"/>
<keyword evidence="1" id="KW-0175">Coiled coil</keyword>
<dbReference type="InterPro" id="IPR044822">
    <property type="entry name" value="Myb_DNA-bind_4"/>
</dbReference>
<evidence type="ECO:0000256" key="1">
    <source>
        <dbReference type="SAM" id="Coils"/>
    </source>
</evidence>
<gene>
    <name evidence="4" type="ORF">ALEPTO_LOCUS4064</name>
</gene>
<accession>A0A9N9F603</accession>
<proteinExistence type="predicted"/>
<reference evidence="4" key="1">
    <citation type="submission" date="2021-06" db="EMBL/GenBank/DDBJ databases">
        <authorList>
            <person name="Kallberg Y."/>
            <person name="Tangrot J."/>
            <person name="Rosling A."/>
        </authorList>
    </citation>
    <scope>NUCLEOTIDE SEQUENCE</scope>
    <source>
        <strain evidence="4">FL130A</strain>
    </source>
</reference>
<protein>
    <submittedName>
        <fullName evidence="4">12744_t:CDS:1</fullName>
    </submittedName>
</protein>
<organism evidence="4 5">
    <name type="scientific">Ambispora leptoticha</name>
    <dbReference type="NCBI Taxonomy" id="144679"/>
    <lineage>
        <taxon>Eukaryota</taxon>
        <taxon>Fungi</taxon>
        <taxon>Fungi incertae sedis</taxon>
        <taxon>Mucoromycota</taxon>
        <taxon>Glomeromycotina</taxon>
        <taxon>Glomeromycetes</taxon>
        <taxon>Archaeosporales</taxon>
        <taxon>Ambisporaceae</taxon>
        <taxon>Ambispora</taxon>
    </lineage>
</organism>
<feature type="coiled-coil region" evidence="1">
    <location>
        <begin position="237"/>
        <end position="325"/>
    </location>
</feature>
<feature type="domain" description="Myb/SANT-like DNA-binding" evidence="3">
    <location>
        <begin position="24"/>
        <end position="104"/>
    </location>
</feature>
<evidence type="ECO:0000259" key="3">
    <source>
        <dbReference type="Pfam" id="PF13837"/>
    </source>
</evidence>
<evidence type="ECO:0000313" key="4">
    <source>
        <dbReference type="EMBL" id="CAG8512854.1"/>
    </source>
</evidence>
<sequence>ETGLETLSVISEANGTEIEEDIMWSSNETTNLLNYIDQNYHAWFSGNKTKFYKQLISEVLKNRNPTQVKNKVHKLLAKYHKIRTQKASGGTAPNWAWYARMDQVFGQHGHTPQNNLLIMGDPKPTNNNNHTGVESSDDSEENKRPVKRRKRLTQSSQIVPQSSQSQPPQSLPLTSHTTSNIAIASAVNPPVINNLDDFTTNASTKSGNSNSPSRIIQPPIIRHVNTSSSDWLETYLKEKLAAERRELEIQNNLKKDKMQYDFQIEKERMKHEFEIQNKKIEVEKINAENTQKKLNLDLEHFRIIKLQLELQMKDLELKLNQQQLQLQNNNG</sequence>
<dbReference type="Proteomes" id="UP000789508">
    <property type="component" value="Unassembled WGS sequence"/>
</dbReference>
<feature type="compositionally biased region" description="Low complexity" evidence="2">
    <location>
        <begin position="154"/>
        <end position="168"/>
    </location>
</feature>
<feature type="region of interest" description="Disordered" evidence="2">
    <location>
        <begin position="109"/>
        <end position="175"/>
    </location>
</feature>
<feature type="non-terminal residue" evidence="4">
    <location>
        <position position="1"/>
    </location>
</feature>
<name>A0A9N9F603_9GLOM</name>
<dbReference type="EMBL" id="CAJVPS010000873">
    <property type="protein sequence ID" value="CAG8512854.1"/>
    <property type="molecule type" value="Genomic_DNA"/>
</dbReference>
<evidence type="ECO:0000313" key="5">
    <source>
        <dbReference type="Proteomes" id="UP000789508"/>
    </source>
</evidence>
<keyword evidence="5" id="KW-1185">Reference proteome</keyword>
<dbReference type="OrthoDB" id="5600249at2759"/>
<comment type="caution">
    <text evidence="4">The sequence shown here is derived from an EMBL/GenBank/DDBJ whole genome shotgun (WGS) entry which is preliminary data.</text>
</comment>
<feature type="compositionally biased region" description="Polar residues" evidence="2">
    <location>
        <begin position="124"/>
        <end position="134"/>
    </location>
</feature>
<dbReference type="Pfam" id="PF13837">
    <property type="entry name" value="Myb_DNA-bind_4"/>
    <property type="match status" value="1"/>
</dbReference>
<evidence type="ECO:0000256" key="2">
    <source>
        <dbReference type="SAM" id="MobiDB-lite"/>
    </source>
</evidence>